<dbReference type="SUPFAM" id="SSF103256">
    <property type="entry name" value="Hypothetical protein TM0160"/>
    <property type="match status" value="1"/>
</dbReference>
<dbReference type="InterPro" id="IPR003729">
    <property type="entry name" value="Bi_nuclease_dom"/>
</dbReference>
<dbReference type="InterPro" id="IPR036104">
    <property type="entry name" value="BFN_sf"/>
</dbReference>
<proteinExistence type="predicted"/>
<evidence type="ECO:0000259" key="2">
    <source>
        <dbReference type="PROSITE" id="PS51658"/>
    </source>
</evidence>
<gene>
    <name evidence="3" type="ORF">NEE14_014685</name>
</gene>
<evidence type="ECO:0000313" key="3">
    <source>
        <dbReference type="EMBL" id="WWV66207.1"/>
    </source>
</evidence>
<protein>
    <submittedName>
        <fullName evidence="3">Bifunctional nuclease family protein</fullName>
    </submittedName>
</protein>
<organism evidence="3 4">
    <name type="scientific">Parabacteroides absconsus</name>
    <dbReference type="NCBI Taxonomy" id="2951805"/>
    <lineage>
        <taxon>Bacteria</taxon>
        <taxon>Pseudomonadati</taxon>
        <taxon>Bacteroidota</taxon>
        <taxon>Bacteroidia</taxon>
        <taxon>Bacteroidales</taxon>
        <taxon>Tannerellaceae</taxon>
        <taxon>Parabacteroides</taxon>
    </lineage>
</organism>
<name>A0ABZ2INQ3_9BACT</name>
<accession>A0ABZ2INQ3</accession>
<dbReference type="Proteomes" id="UP001320603">
    <property type="component" value="Chromosome"/>
</dbReference>
<dbReference type="EMBL" id="CP146284">
    <property type="protein sequence ID" value="WWV66207.1"/>
    <property type="molecule type" value="Genomic_DNA"/>
</dbReference>
<feature type="domain" description="BFN" evidence="2">
    <location>
        <begin position="4"/>
        <end position="136"/>
    </location>
</feature>
<keyword evidence="4" id="KW-1185">Reference proteome</keyword>
<dbReference type="PANTHER" id="PTHR15160">
    <property type="entry name" value="VON HIPPEL-LINDAU PROTEIN"/>
    <property type="match status" value="1"/>
</dbReference>
<sequence length="231" mass="26562">MAKKIKLKVQGLTGSQVQSGAYALILSEVDGPHRIPIIVGMAEAQSIAMALEHLTPPRPLTHDLFVTFTHSFGILLQEVYIYKFLDGVFYAELVLFDGERQVRIDSRTSDAIAIALRLKVDIFTSEEVLNECGLIFDKNGDNSPSERDEDEDDDDEDDDDESYDLVDEDEFEQLWKDKSPDDFHNAADLDLWLSYMPLDILERKFQEAIDSEHYEHAKIYKDELKRREDLE</sequence>
<evidence type="ECO:0000313" key="4">
    <source>
        <dbReference type="Proteomes" id="UP001320603"/>
    </source>
</evidence>
<reference evidence="3 4" key="1">
    <citation type="submission" date="2024-02" db="EMBL/GenBank/DDBJ databases">
        <title>Whole genome sequencing of Parabacteroides sp. AD58.</title>
        <authorList>
            <person name="Chaplin A.V."/>
            <person name="Pikina A.P."/>
            <person name="Sokolova S.R."/>
            <person name="Korostin D.O."/>
            <person name="Efimov B.A."/>
        </authorList>
    </citation>
    <scope>NUCLEOTIDE SEQUENCE [LARGE SCALE GENOMIC DNA]</scope>
    <source>
        <strain evidence="3 4">AD58</strain>
    </source>
</reference>
<dbReference type="PROSITE" id="PS51658">
    <property type="entry name" value="BFN"/>
    <property type="match status" value="1"/>
</dbReference>
<dbReference type="PANTHER" id="PTHR15160:SF1">
    <property type="entry name" value="VON HIPPEL-LINDAU DISEASE TUMOR SUPPRESSOR"/>
    <property type="match status" value="1"/>
</dbReference>
<dbReference type="Gene3D" id="3.10.690.10">
    <property type="entry name" value="Bifunctional nuclease domain"/>
    <property type="match status" value="1"/>
</dbReference>
<dbReference type="RefSeq" id="WP_251967515.1">
    <property type="nucleotide sequence ID" value="NZ_CP146284.1"/>
</dbReference>
<evidence type="ECO:0000256" key="1">
    <source>
        <dbReference type="SAM" id="MobiDB-lite"/>
    </source>
</evidence>
<dbReference type="Pfam" id="PF02577">
    <property type="entry name" value="BFN_dom"/>
    <property type="match status" value="1"/>
</dbReference>
<feature type="compositionally biased region" description="Acidic residues" evidence="1">
    <location>
        <begin position="147"/>
        <end position="162"/>
    </location>
</feature>
<feature type="region of interest" description="Disordered" evidence="1">
    <location>
        <begin position="137"/>
        <end position="162"/>
    </location>
</feature>